<evidence type="ECO:0000256" key="2">
    <source>
        <dbReference type="ARBA" id="ARBA00022737"/>
    </source>
</evidence>
<evidence type="ECO:0000256" key="3">
    <source>
        <dbReference type="ARBA" id="ARBA00022837"/>
    </source>
</evidence>
<evidence type="ECO:0000256" key="4">
    <source>
        <dbReference type="ARBA" id="ARBA00023216"/>
    </source>
</evidence>
<protein>
    <submittedName>
        <fullName evidence="6">Annexin repeat</fullName>
    </submittedName>
</protein>
<accession>A0AAN8VQJ3</accession>
<gene>
    <name evidence="6" type="ORF">RJ641_036835</name>
</gene>
<dbReference type="PANTHER" id="PTHR10502:SF196">
    <property type="entry name" value="ANNEXIN D4"/>
    <property type="match status" value="1"/>
</dbReference>
<dbReference type="AlphaFoldDB" id="A0AAN8VQJ3"/>
<name>A0AAN8VQJ3_9MAGN</name>
<dbReference type="GO" id="GO:0005544">
    <property type="term" value="F:calcium-dependent phospholipid binding"/>
    <property type="evidence" value="ECO:0007669"/>
    <property type="project" value="UniProtKB-KW"/>
</dbReference>
<keyword evidence="2" id="KW-0677">Repeat</keyword>
<dbReference type="PRINTS" id="PR00196">
    <property type="entry name" value="ANNEXIN"/>
</dbReference>
<evidence type="ECO:0000313" key="6">
    <source>
        <dbReference type="EMBL" id="KAK6933941.1"/>
    </source>
</evidence>
<dbReference type="GO" id="GO:0005509">
    <property type="term" value="F:calcium ion binding"/>
    <property type="evidence" value="ECO:0007669"/>
    <property type="project" value="InterPro"/>
</dbReference>
<keyword evidence="4" id="KW-0041">Annexin</keyword>
<dbReference type="GO" id="GO:0005886">
    <property type="term" value="C:plasma membrane"/>
    <property type="evidence" value="ECO:0007669"/>
    <property type="project" value="TreeGrafter"/>
</dbReference>
<proteinExistence type="predicted"/>
<reference evidence="6 7" key="1">
    <citation type="submission" date="2023-12" db="EMBL/GenBank/DDBJ databases">
        <title>A high-quality genome assembly for Dillenia turbinata (Dilleniales).</title>
        <authorList>
            <person name="Chanderbali A."/>
        </authorList>
    </citation>
    <scope>NUCLEOTIDE SEQUENCE [LARGE SCALE GENOMIC DNA]</scope>
    <source>
        <strain evidence="6">LSX21</strain>
        <tissue evidence="6">Leaf</tissue>
    </source>
</reference>
<keyword evidence="5" id="KW-0111">Calcium/phospholipid-binding</keyword>
<dbReference type="GO" id="GO:0001786">
    <property type="term" value="F:phosphatidylserine binding"/>
    <property type="evidence" value="ECO:0007669"/>
    <property type="project" value="TreeGrafter"/>
</dbReference>
<dbReference type="GO" id="GO:0009414">
    <property type="term" value="P:response to water deprivation"/>
    <property type="evidence" value="ECO:0007669"/>
    <property type="project" value="TreeGrafter"/>
</dbReference>
<keyword evidence="7" id="KW-1185">Reference proteome</keyword>
<dbReference type="PROSITE" id="PS51897">
    <property type="entry name" value="ANNEXIN_2"/>
    <property type="match status" value="2"/>
</dbReference>
<organism evidence="6 7">
    <name type="scientific">Dillenia turbinata</name>
    <dbReference type="NCBI Taxonomy" id="194707"/>
    <lineage>
        <taxon>Eukaryota</taxon>
        <taxon>Viridiplantae</taxon>
        <taxon>Streptophyta</taxon>
        <taxon>Embryophyta</taxon>
        <taxon>Tracheophyta</taxon>
        <taxon>Spermatophyta</taxon>
        <taxon>Magnoliopsida</taxon>
        <taxon>eudicotyledons</taxon>
        <taxon>Gunneridae</taxon>
        <taxon>Pentapetalae</taxon>
        <taxon>Dilleniales</taxon>
        <taxon>Dilleniaceae</taxon>
        <taxon>Dillenia</taxon>
    </lineage>
</organism>
<evidence type="ECO:0000256" key="5">
    <source>
        <dbReference type="ARBA" id="ARBA00023302"/>
    </source>
</evidence>
<dbReference type="GO" id="GO:0005737">
    <property type="term" value="C:cytoplasm"/>
    <property type="evidence" value="ECO:0007669"/>
    <property type="project" value="TreeGrafter"/>
</dbReference>
<keyword evidence="3" id="KW-0106">Calcium</keyword>
<dbReference type="FunFam" id="1.10.220.10:FF:000006">
    <property type="entry name" value="Annexin"/>
    <property type="match status" value="1"/>
</dbReference>
<keyword evidence="1" id="KW-0479">Metal-binding</keyword>
<comment type="caution">
    <text evidence="6">The sequence shown here is derived from an EMBL/GenBank/DDBJ whole genome shotgun (WGS) entry which is preliminary data.</text>
</comment>
<dbReference type="GO" id="GO:0009409">
    <property type="term" value="P:response to cold"/>
    <property type="evidence" value="ECO:0007669"/>
    <property type="project" value="TreeGrafter"/>
</dbReference>
<dbReference type="SMART" id="SM00335">
    <property type="entry name" value="ANX"/>
    <property type="match status" value="2"/>
</dbReference>
<dbReference type="Pfam" id="PF00191">
    <property type="entry name" value="Annexin"/>
    <property type="match status" value="2"/>
</dbReference>
<dbReference type="SUPFAM" id="SSF47874">
    <property type="entry name" value="Annexin"/>
    <property type="match status" value="1"/>
</dbReference>
<dbReference type="GO" id="GO:0009651">
    <property type="term" value="P:response to salt stress"/>
    <property type="evidence" value="ECO:0007669"/>
    <property type="project" value="TreeGrafter"/>
</dbReference>
<dbReference type="GO" id="GO:0009408">
    <property type="term" value="P:response to heat"/>
    <property type="evidence" value="ECO:0007669"/>
    <property type="project" value="TreeGrafter"/>
</dbReference>
<dbReference type="EMBL" id="JBAMMX010000009">
    <property type="protein sequence ID" value="KAK6933941.1"/>
    <property type="molecule type" value="Genomic_DNA"/>
</dbReference>
<sequence length="316" mass="36235">MALPVEHEALTKAFSGFGVNEKLFISELGRWHSEQRKVFRKRSEQFFIEDERGFERWDHHHVALLEREFLRFKTTLVLWTMHPWERDAGLANEALINGPQSYGVLIEIACTRSSEELLGARRAYHSLFDLSIEEDVASQVDGPERKLLVALVSAYRYEGPSVKEEVAKAEAKILYNAIKNGVSKKPSEDDEVVRILSTRSKLHLKTLFHYYKEISGHNIVVDFDVDMYLKQTVECMYAPQTYFSQVLDAALRDDADEAAKRALIRVIVTRAEVDMKEIKEVYCKLYGVSLSETIEAKAHGNFKDFLLALVEKGQSD</sequence>
<dbReference type="FunFam" id="1.10.220.10:FF:000014">
    <property type="entry name" value="annexin D4"/>
    <property type="match status" value="1"/>
</dbReference>
<evidence type="ECO:0000313" key="7">
    <source>
        <dbReference type="Proteomes" id="UP001370490"/>
    </source>
</evidence>
<evidence type="ECO:0000256" key="1">
    <source>
        <dbReference type="ARBA" id="ARBA00022723"/>
    </source>
</evidence>
<dbReference type="InterPro" id="IPR018502">
    <property type="entry name" value="Annexin_repeat"/>
</dbReference>
<dbReference type="InterPro" id="IPR037104">
    <property type="entry name" value="Annexin_sf"/>
</dbReference>
<dbReference type="Proteomes" id="UP001370490">
    <property type="component" value="Unassembled WGS sequence"/>
</dbReference>
<dbReference type="InterPro" id="IPR001464">
    <property type="entry name" value="Annexin"/>
</dbReference>
<dbReference type="PANTHER" id="PTHR10502">
    <property type="entry name" value="ANNEXIN"/>
    <property type="match status" value="1"/>
</dbReference>
<dbReference type="Gene3D" id="1.10.220.10">
    <property type="entry name" value="Annexin"/>
    <property type="match status" value="3"/>
</dbReference>